<dbReference type="EMBL" id="CP017962">
    <property type="protein sequence ID" value="APC48300.1"/>
    <property type="molecule type" value="Genomic_DNA"/>
</dbReference>
<dbReference type="Pfam" id="PF06605">
    <property type="entry name" value="Prophage_tail"/>
    <property type="match status" value="1"/>
</dbReference>
<dbReference type="GeneID" id="71514533"/>
<dbReference type="KEGG" id="vhl:BME96_09025"/>
<name>A0AAC9J001_VIRHA</name>
<sequence length="1233" mass="136147">MQSLIHIAGNQDDKLLDYIEEKDYWEDIRERQIAKNWDTFDFTTFANKNFSKFLKNRNRIIIPDKQGYYVEFIIEESSQVLNQDGSRGYSVFTTASYLELQKQAVIHPQKLTDQSATSATGLVLNGTEWTPGRIEGEGSKTFVIEEHTDPYAALKMIAKDFSLELHFRIEIEGNKIVGRYVDLLQRIGVWRGYEVTFGHNLTGIERIEKNTEIVTALLGIGPADTEGNRKTVLVKDEEALKRWGRNGKHLIQPYYPQSTDQDMTLKYLTTLTENELGKRVNSQIEYKTSFETLSAKTGQHVFFGDTIRVKDEGFYPPLYLEARVHSMKESIKENSQTQSEVTLGDYIEYTEDEVKSIFRSLQSLVALKIDGAKLAEYTYDKVTIDSKDEVVFEDGKTFAQIRASEAQAASEQYATTKAEAERVKAESYADGIVTAEEQARINDVNAKLTEAKQHADTTAAAAESAAKTHADLKASQAQSNAEQHADTVAGQAEANAKAYAVAKTIYDAKMTEIAGDLADKAGLAYVDGQLVSKANKGDVYTISEVDNRLLNYVGVTKYQTDMDGIVTDLNSYSTRIGQNETAIGLKANQTEVDTLKGTVSDNSAQLNVQANQIASKVDATYVQGAIDGIEVGGRNLTHDSAREVYSGNTPRSEHTYWGSIQHVIAKLNIGDEITISFDVKMAKGEYLQVYNSNRDGELVFSPQKTFQNIGTSKQRLSFQTTIIENPGTVSRPGDTWLEFYSQYGSEDWYTISNVKIEKGNVATDWTPAPEDTQAQIDDNALIIEQHDTSITQLSNQITSKVETSVVNAIEGRVTANETTLTQYDTRINAKAESSTVDSLGVRMNTAEADIDGLNSTITLKADATVVGDLEDRVSSAEFTIDGMQSTISAKADRIELDGFVTATDLAVDGNLTFGGHLDGATGTFKGSIETPVLNINNPNLEQEGGVSLQLQTGLWQADVNKPFKETGYIEFNTLNDALEILAYDTTGNLRDLAGFTVRAAYTKFSGTVGFTEASGAQFDKYGNIGAPPSASETSSWNVLDYQGNPIFKAKWGADPLKEGIQILGKDFKIYNGSINIYGANRARITVGDDRTYIQAPKEVWNTQIASSTTVNSIAKAFNTVSTLDLKTDIKPIGFQALDLLNNSDLCEFKFKSDVENGSMYTKYGFIIGKGYRTPKEVLGDNQVTIDGYSHSTLNSKAIQELSVITTDHDERINFLEMENQRLKAEIEQLKGVA</sequence>
<evidence type="ECO:0000313" key="3">
    <source>
        <dbReference type="EMBL" id="APC48300.1"/>
    </source>
</evidence>
<dbReference type="NCBIfam" id="TIGR01665">
    <property type="entry name" value="put_anti_recept"/>
    <property type="match status" value="1"/>
</dbReference>
<keyword evidence="1" id="KW-0175">Coiled coil</keyword>
<dbReference type="InterPro" id="IPR007119">
    <property type="entry name" value="Phage_tail_spike_N"/>
</dbReference>
<protein>
    <recommendedName>
        <fullName evidence="2">Peptidase S74 domain-containing protein</fullName>
    </recommendedName>
</protein>
<evidence type="ECO:0000259" key="2">
    <source>
        <dbReference type="PROSITE" id="PS51688"/>
    </source>
</evidence>
<dbReference type="RefSeq" id="WP_071648924.1">
    <property type="nucleotide sequence ID" value="NZ_CP017962.1"/>
</dbReference>
<proteinExistence type="predicted"/>
<dbReference type="AlphaFoldDB" id="A0AAC9J001"/>
<reference evidence="3 4" key="1">
    <citation type="submission" date="2016-11" db="EMBL/GenBank/DDBJ databases">
        <title>Complete genome sequencing of Virgibacillus halodenitrificans PDB-F2.</title>
        <authorList>
            <person name="Sun Z."/>
            <person name="Zhou Y."/>
            <person name="Li H."/>
        </authorList>
    </citation>
    <scope>NUCLEOTIDE SEQUENCE [LARGE SCALE GENOMIC DNA]</scope>
    <source>
        <strain evidence="3 4">PDB-F2</strain>
    </source>
</reference>
<dbReference type="InterPro" id="IPR010572">
    <property type="entry name" value="Tail_dom"/>
</dbReference>
<evidence type="ECO:0000313" key="4">
    <source>
        <dbReference type="Proteomes" id="UP000182945"/>
    </source>
</evidence>
<dbReference type="Gene3D" id="1.20.5.340">
    <property type="match status" value="1"/>
</dbReference>
<feature type="coiled-coil region" evidence="1">
    <location>
        <begin position="1205"/>
        <end position="1232"/>
    </location>
</feature>
<dbReference type="InterPro" id="IPR030392">
    <property type="entry name" value="S74_ICA"/>
</dbReference>
<organism evidence="3 4">
    <name type="scientific">Virgibacillus halodenitrificans</name>
    <name type="common">Bacillus halodenitrificans</name>
    <dbReference type="NCBI Taxonomy" id="1482"/>
    <lineage>
        <taxon>Bacteria</taxon>
        <taxon>Bacillati</taxon>
        <taxon>Bacillota</taxon>
        <taxon>Bacilli</taxon>
        <taxon>Bacillales</taxon>
        <taxon>Bacillaceae</taxon>
        <taxon>Virgibacillus</taxon>
    </lineage>
</organism>
<evidence type="ECO:0000256" key="1">
    <source>
        <dbReference type="SAM" id="Coils"/>
    </source>
</evidence>
<dbReference type="PROSITE" id="PS51688">
    <property type="entry name" value="ICA"/>
    <property type="match status" value="1"/>
</dbReference>
<accession>A0AAC9J001</accession>
<feature type="domain" description="Peptidase S74" evidence="2">
    <location>
        <begin position="1121"/>
        <end position="1233"/>
    </location>
</feature>
<gene>
    <name evidence="3" type="ORF">BME96_09025</name>
</gene>
<dbReference type="Proteomes" id="UP000182945">
    <property type="component" value="Chromosome"/>
</dbReference>